<comment type="caution">
    <text evidence="2">The sequence shown here is derived from an EMBL/GenBank/DDBJ whole genome shotgun (WGS) entry which is preliminary data.</text>
</comment>
<protein>
    <submittedName>
        <fullName evidence="2">(apollo) hypothetical protein</fullName>
    </submittedName>
</protein>
<dbReference type="EMBL" id="CAJQZP010001151">
    <property type="protein sequence ID" value="CAG5023113.1"/>
    <property type="molecule type" value="Genomic_DNA"/>
</dbReference>
<organism evidence="2 3">
    <name type="scientific">Parnassius apollo</name>
    <name type="common">Apollo butterfly</name>
    <name type="synonym">Papilio apollo</name>
    <dbReference type="NCBI Taxonomy" id="110799"/>
    <lineage>
        <taxon>Eukaryota</taxon>
        <taxon>Metazoa</taxon>
        <taxon>Ecdysozoa</taxon>
        <taxon>Arthropoda</taxon>
        <taxon>Hexapoda</taxon>
        <taxon>Insecta</taxon>
        <taxon>Pterygota</taxon>
        <taxon>Neoptera</taxon>
        <taxon>Endopterygota</taxon>
        <taxon>Lepidoptera</taxon>
        <taxon>Glossata</taxon>
        <taxon>Ditrysia</taxon>
        <taxon>Papilionoidea</taxon>
        <taxon>Papilionidae</taxon>
        <taxon>Parnassiinae</taxon>
        <taxon>Parnassini</taxon>
        <taxon>Parnassius</taxon>
        <taxon>Parnassius</taxon>
    </lineage>
</organism>
<dbReference type="Proteomes" id="UP000691718">
    <property type="component" value="Unassembled WGS sequence"/>
</dbReference>
<accession>A0A8S3XFW0</accession>
<name>A0A8S3XFW0_PARAO</name>
<sequence length="106" mass="11810">MSVVETSTEEPLAPPAPVPGAPLTPGAPDGTGPLIPVPVAPRKPPRRGPKVLQERPKRALFCLTLKNPLRKLCIDIVEWKYPFYLERLMDSVLMQSKRFKYTTTTT</sequence>
<evidence type="ECO:0000313" key="2">
    <source>
        <dbReference type="EMBL" id="CAG5023113.1"/>
    </source>
</evidence>
<reference evidence="2" key="1">
    <citation type="submission" date="2021-04" db="EMBL/GenBank/DDBJ databases">
        <authorList>
            <person name="Tunstrom K."/>
        </authorList>
    </citation>
    <scope>NUCLEOTIDE SEQUENCE</scope>
</reference>
<feature type="region of interest" description="Disordered" evidence="1">
    <location>
        <begin position="1"/>
        <end position="51"/>
    </location>
</feature>
<evidence type="ECO:0000256" key="1">
    <source>
        <dbReference type="SAM" id="MobiDB-lite"/>
    </source>
</evidence>
<evidence type="ECO:0000313" key="3">
    <source>
        <dbReference type="Proteomes" id="UP000691718"/>
    </source>
</evidence>
<keyword evidence="3" id="KW-1185">Reference proteome</keyword>
<dbReference type="AlphaFoldDB" id="A0A8S3XFW0"/>
<proteinExistence type="predicted"/>
<gene>
    <name evidence="2" type="ORF">PAPOLLO_LOCUS17869</name>
</gene>
<dbReference type="OrthoDB" id="431720at2759"/>
<feature type="compositionally biased region" description="Pro residues" evidence="1">
    <location>
        <begin position="12"/>
        <end position="22"/>
    </location>
</feature>